<reference evidence="1" key="1">
    <citation type="submission" date="2014-05" db="EMBL/GenBank/DDBJ databases">
        <authorList>
            <person name="Chronopoulou M."/>
        </authorList>
    </citation>
    <scope>NUCLEOTIDE SEQUENCE</scope>
    <source>
        <tissue evidence="1">Whole organism</tissue>
    </source>
</reference>
<organism evidence="1">
    <name type="scientific">Lepeophtheirus salmonis</name>
    <name type="common">Salmon louse</name>
    <name type="synonym">Caligus salmonis</name>
    <dbReference type="NCBI Taxonomy" id="72036"/>
    <lineage>
        <taxon>Eukaryota</taxon>
        <taxon>Metazoa</taxon>
        <taxon>Ecdysozoa</taxon>
        <taxon>Arthropoda</taxon>
        <taxon>Crustacea</taxon>
        <taxon>Multicrustacea</taxon>
        <taxon>Hexanauplia</taxon>
        <taxon>Copepoda</taxon>
        <taxon>Siphonostomatoida</taxon>
        <taxon>Caligidae</taxon>
        <taxon>Lepeophtheirus</taxon>
    </lineage>
</organism>
<name>A0A0K2VJU9_LEPSM</name>
<proteinExistence type="predicted"/>
<accession>A0A0K2VJU9</accession>
<sequence length="46" mass="4995">MTREQIQIIRSSPTYKDMVVNPSGSPGRVVINTSNSSVFVPDSEVA</sequence>
<dbReference type="EMBL" id="HACA01032905">
    <property type="protein sequence ID" value="CDW50266.1"/>
    <property type="molecule type" value="Transcribed_RNA"/>
</dbReference>
<evidence type="ECO:0000313" key="1">
    <source>
        <dbReference type="EMBL" id="CDW50266.1"/>
    </source>
</evidence>
<protein>
    <submittedName>
        <fullName evidence="1">Uncharacterized protein</fullName>
    </submittedName>
</protein>
<feature type="non-terminal residue" evidence="1">
    <location>
        <position position="46"/>
    </location>
</feature>
<dbReference type="AlphaFoldDB" id="A0A0K2VJU9"/>